<keyword evidence="3" id="KW-0067">ATP-binding</keyword>
<dbReference type="eggNOG" id="COG2049">
    <property type="taxonomic scope" value="Bacteria"/>
</dbReference>
<dbReference type="EMBL" id="BAET01000008">
    <property type="protein sequence ID" value="GAB55158.1"/>
    <property type="molecule type" value="Genomic_DNA"/>
</dbReference>
<keyword evidence="2" id="KW-0378">Hydrolase</keyword>
<reference evidence="5 6" key="1">
    <citation type="journal article" date="2012" name="J. Bacteriol.">
        <title>Genome sequence of proteorhodopsin-containing sea ice bacterium Glaciecola punicea ACAM 611T.</title>
        <authorList>
            <person name="Qin Q.-L."/>
            <person name="Xie B.-B."/>
            <person name="Shu Y.-L."/>
            <person name="Rong J.-C."/>
            <person name="Zhao D.-L."/>
            <person name="Zhang X.-Y."/>
            <person name="Chen X.-L."/>
            <person name="Zhou B.-C."/>
            <person name="Zhanga Y.-Z."/>
        </authorList>
    </citation>
    <scope>NUCLEOTIDE SEQUENCE [LARGE SCALE GENOMIC DNA]</scope>
    <source>
        <strain evidence="5 6">ACAM 611</strain>
    </source>
</reference>
<name>H5TA31_9ALTE</name>
<comment type="caution">
    <text evidence="5">The sequence shown here is derived from an EMBL/GenBank/DDBJ whole genome shotgun (WGS) entry which is preliminary data.</text>
</comment>
<dbReference type="PANTHER" id="PTHR34698:SF2">
    <property type="entry name" value="5-OXOPROLINASE SUBUNIT B"/>
    <property type="match status" value="1"/>
</dbReference>
<accession>H5TA31</accession>
<sequence length="207" mass="23289">MALIKAKSPKWLIDHVVSYDSLLLVYDAQDIRYDIVLRFLLSTLAELKEPEKKKSHAKKTEKEIGHVHQIDVCYELNNKSQPSDMSAVEEYTNLTSRDIVSLHQSIQYQVFAIGFMPNFAYLGELSPLLRMPRLAHPRLAVPAGAVAIAGQQTAVYPSISPGGWHIIGYTAFSFSDDATVAMGPEDKVIFKAIDQHEYDRQLKQAEK</sequence>
<protein>
    <recommendedName>
        <fullName evidence="4">Carboxyltransferase domain-containing protein</fullName>
    </recommendedName>
</protein>
<reference evidence="5 6" key="2">
    <citation type="journal article" date="2017" name="Antonie Van Leeuwenhoek">
        <title>Rhizobium rhizosphaerae sp. nov., a novel species isolated from rice rhizosphere.</title>
        <authorList>
            <person name="Zhao J.J."/>
            <person name="Zhang J."/>
            <person name="Zhang R.J."/>
            <person name="Zhang C.W."/>
            <person name="Yin H.Q."/>
            <person name="Zhang X.X."/>
        </authorList>
    </citation>
    <scope>NUCLEOTIDE SEQUENCE [LARGE SCALE GENOMIC DNA]</scope>
    <source>
        <strain evidence="5 6">ACAM 611</strain>
    </source>
</reference>
<dbReference type="SUPFAM" id="SSF50891">
    <property type="entry name" value="Cyclophilin-like"/>
    <property type="match status" value="1"/>
</dbReference>
<organism evidence="5 6">
    <name type="scientific">Glaciecola punicea ACAM 611</name>
    <dbReference type="NCBI Taxonomy" id="1121923"/>
    <lineage>
        <taxon>Bacteria</taxon>
        <taxon>Pseudomonadati</taxon>
        <taxon>Pseudomonadota</taxon>
        <taxon>Gammaproteobacteria</taxon>
        <taxon>Alteromonadales</taxon>
        <taxon>Alteromonadaceae</taxon>
        <taxon>Glaciecola</taxon>
    </lineage>
</organism>
<dbReference type="InterPro" id="IPR010016">
    <property type="entry name" value="PxpB"/>
</dbReference>
<dbReference type="Pfam" id="PF02682">
    <property type="entry name" value="CT_C_D"/>
    <property type="match status" value="1"/>
</dbReference>
<evidence type="ECO:0000256" key="3">
    <source>
        <dbReference type="ARBA" id="ARBA00022840"/>
    </source>
</evidence>
<dbReference type="AlphaFoldDB" id="H5TA31"/>
<dbReference type="GO" id="GO:0016787">
    <property type="term" value="F:hydrolase activity"/>
    <property type="evidence" value="ECO:0007669"/>
    <property type="project" value="UniProtKB-KW"/>
</dbReference>
<dbReference type="PANTHER" id="PTHR34698">
    <property type="entry name" value="5-OXOPROLINASE SUBUNIT B"/>
    <property type="match status" value="1"/>
</dbReference>
<dbReference type="Proteomes" id="UP000053586">
    <property type="component" value="Unassembled WGS sequence"/>
</dbReference>
<keyword evidence="1" id="KW-0547">Nucleotide-binding</keyword>
<dbReference type="SMART" id="SM00796">
    <property type="entry name" value="AHS1"/>
    <property type="match status" value="1"/>
</dbReference>
<dbReference type="Gene3D" id="2.40.100.10">
    <property type="entry name" value="Cyclophilin-like"/>
    <property type="match status" value="1"/>
</dbReference>
<evidence type="ECO:0000313" key="6">
    <source>
        <dbReference type="Proteomes" id="UP000053586"/>
    </source>
</evidence>
<keyword evidence="6" id="KW-1185">Reference proteome</keyword>
<dbReference type="STRING" id="56804.BAE46_01700"/>
<proteinExistence type="predicted"/>
<evidence type="ECO:0000256" key="2">
    <source>
        <dbReference type="ARBA" id="ARBA00022801"/>
    </source>
</evidence>
<dbReference type="InterPro" id="IPR029000">
    <property type="entry name" value="Cyclophilin-like_dom_sf"/>
</dbReference>
<evidence type="ECO:0000259" key="4">
    <source>
        <dbReference type="SMART" id="SM00796"/>
    </source>
</evidence>
<dbReference type="InterPro" id="IPR003833">
    <property type="entry name" value="CT_C_D"/>
</dbReference>
<evidence type="ECO:0000256" key="1">
    <source>
        <dbReference type="ARBA" id="ARBA00022741"/>
    </source>
</evidence>
<evidence type="ECO:0000313" key="5">
    <source>
        <dbReference type="EMBL" id="GAB55158.1"/>
    </source>
</evidence>
<dbReference type="GO" id="GO:0005524">
    <property type="term" value="F:ATP binding"/>
    <property type="evidence" value="ECO:0007669"/>
    <property type="project" value="UniProtKB-KW"/>
</dbReference>
<gene>
    <name evidence="5" type="ORF">GPUN_1027</name>
</gene>
<dbReference type="Gene3D" id="3.30.1360.40">
    <property type="match status" value="1"/>
</dbReference>
<feature type="domain" description="Carboxyltransferase" evidence="4">
    <location>
        <begin position="1"/>
        <end position="182"/>
    </location>
</feature>